<dbReference type="Proteomes" id="UP000015241">
    <property type="component" value="Unassembled WGS sequence"/>
</dbReference>
<dbReference type="PANTHER" id="PTHR38698">
    <property type="entry name" value="EXPRESSED PROTEIN"/>
    <property type="match status" value="1"/>
</dbReference>
<reference evidence="2 3" key="1">
    <citation type="journal article" date="2012" name="Science">
        <title>The Paleozoic origin of enzymatic lignin decomposition reconstructed from 31 fungal genomes.</title>
        <authorList>
            <person name="Floudas D."/>
            <person name="Binder M."/>
            <person name="Riley R."/>
            <person name="Barry K."/>
            <person name="Blanchette R.A."/>
            <person name="Henrissat B."/>
            <person name="Martinez A.T."/>
            <person name="Otillar R."/>
            <person name="Spatafora J.W."/>
            <person name="Yadav J.S."/>
            <person name="Aerts A."/>
            <person name="Benoit I."/>
            <person name="Boyd A."/>
            <person name="Carlson A."/>
            <person name="Copeland A."/>
            <person name="Coutinho P.M."/>
            <person name="de Vries R.P."/>
            <person name="Ferreira P."/>
            <person name="Findley K."/>
            <person name="Foster B."/>
            <person name="Gaskell J."/>
            <person name="Glotzer D."/>
            <person name="Gorecki P."/>
            <person name="Heitman J."/>
            <person name="Hesse C."/>
            <person name="Hori C."/>
            <person name="Igarashi K."/>
            <person name="Jurgens J.A."/>
            <person name="Kallen N."/>
            <person name="Kersten P."/>
            <person name="Kohler A."/>
            <person name="Kuees U."/>
            <person name="Kumar T.K.A."/>
            <person name="Kuo A."/>
            <person name="LaButti K."/>
            <person name="Larrondo L.F."/>
            <person name="Lindquist E."/>
            <person name="Ling A."/>
            <person name="Lombard V."/>
            <person name="Lucas S."/>
            <person name="Lundell T."/>
            <person name="Martin R."/>
            <person name="McLaughlin D.J."/>
            <person name="Morgenstern I."/>
            <person name="Morin E."/>
            <person name="Murat C."/>
            <person name="Nagy L.G."/>
            <person name="Nolan M."/>
            <person name="Ohm R.A."/>
            <person name="Patyshakuliyeva A."/>
            <person name="Rokas A."/>
            <person name="Ruiz-Duenas F.J."/>
            <person name="Sabat G."/>
            <person name="Salamov A."/>
            <person name="Samejima M."/>
            <person name="Schmutz J."/>
            <person name="Slot J.C."/>
            <person name="St John F."/>
            <person name="Stenlid J."/>
            <person name="Sun H."/>
            <person name="Sun S."/>
            <person name="Syed K."/>
            <person name="Tsang A."/>
            <person name="Wiebenga A."/>
            <person name="Young D."/>
            <person name="Pisabarro A."/>
            <person name="Eastwood D.C."/>
            <person name="Martin F."/>
            <person name="Cullen D."/>
            <person name="Grigoriev I.V."/>
            <person name="Hibbett D.S."/>
        </authorList>
    </citation>
    <scope>NUCLEOTIDE SEQUENCE</scope>
    <source>
        <strain evidence="3">FP-58527</strain>
    </source>
</reference>
<dbReference type="STRING" id="743788.S8EJT1"/>
<feature type="region of interest" description="Disordered" evidence="1">
    <location>
        <begin position="213"/>
        <end position="256"/>
    </location>
</feature>
<name>S8EJT1_FOMSC</name>
<dbReference type="AlphaFoldDB" id="S8EJT1"/>
<dbReference type="HOGENOM" id="CLU_731781_0_0_1"/>
<accession>S8EJT1</accession>
<dbReference type="InParanoid" id="S8EJT1"/>
<dbReference type="OrthoDB" id="5378975at2759"/>
<sequence length="364" mass="39727">MEDDAFGAVWGTPNPSPLAPKPIAPIFSSGPSQDGFDDFDDFSTPAETTATSPVDGDDDFGDFGDFGEAQDSGEVPAFEEDASFREDVRISGPSTCVPSYASDWRPLSLRPLPARQELQKQVDHILTPLWASIDDSQLTDDDIRQTGGLNETLVSQESRQLYKLLLPNTPPAMQPVNWTRSRIRRRHLISLGIPVNLDEVLPKANGKLPTLEITTRPMSAPPGPRTAPVQKTIAPQGSSRVGSPRPGTPVTSLPNAQSMSVQSMSAQLRLGPRPELDENKLNQLLALKPDKLKLQPISALERHLADLQSHTMQVSTMLTHLLQTRDALRQDSETYNKLIGELVADAQKRSTAKRIGGGKRSTMS</sequence>
<keyword evidence="3" id="KW-1185">Reference proteome</keyword>
<feature type="compositionally biased region" description="Pro residues" evidence="1">
    <location>
        <begin position="14"/>
        <end position="23"/>
    </location>
</feature>
<gene>
    <name evidence="2" type="ORF">FOMPIDRAFT_1158327</name>
</gene>
<feature type="region of interest" description="Disordered" evidence="1">
    <location>
        <begin position="1"/>
        <end position="71"/>
    </location>
</feature>
<proteinExistence type="predicted"/>
<dbReference type="InterPro" id="IPR031355">
    <property type="entry name" value="YBL010C/LAA2-like"/>
</dbReference>
<dbReference type="EMBL" id="KE504129">
    <property type="protein sequence ID" value="EPT03589.1"/>
    <property type="molecule type" value="Genomic_DNA"/>
</dbReference>
<evidence type="ECO:0000313" key="2">
    <source>
        <dbReference type="EMBL" id="EPT03589.1"/>
    </source>
</evidence>
<organism evidence="2 3">
    <name type="scientific">Fomitopsis schrenkii</name>
    <name type="common">Brown rot fungus</name>
    <dbReference type="NCBI Taxonomy" id="2126942"/>
    <lineage>
        <taxon>Eukaryota</taxon>
        <taxon>Fungi</taxon>
        <taxon>Dikarya</taxon>
        <taxon>Basidiomycota</taxon>
        <taxon>Agaricomycotina</taxon>
        <taxon>Agaricomycetes</taxon>
        <taxon>Polyporales</taxon>
        <taxon>Fomitopsis</taxon>
    </lineage>
</organism>
<protein>
    <submittedName>
        <fullName evidence="2">Uncharacterized protein</fullName>
    </submittedName>
</protein>
<evidence type="ECO:0000313" key="3">
    <source>
        <dbReference type="Proteomes" id="UP000015241"/>
    </source>
</evidence>
<evidence type="ECO:0000256" key="1">
    <source>
        <dbReference type="SAM" id="MobiDB-lite"/>
    </source>
</evidence>
<dbReference type="eggNOG" id="ENOG502RZVD">
    <property type="taxonomic scope" value="Eukaryota"/>
</dbReference>
<dbReference type="Pfam" id="PF17104">
    <property type="entry name" value="YBL010C_LAA2"/>
    <property type="match status" value="1"/>
</dbReference>
<dbReference type="PANTHER" id="PTHR38698:SF1">
    <property type="entry name" value="FUNGAL PROTEIN"/>
    <property type="match status" value="1"/>
</dbReference>